<dbReference type="InterPro" id="IPR008927">
    <property type="entry name" value="6-PGluconate_DH-like_C_sf"/>
</dbReference>
<proteinExistence type="predicted"/>
<dbReference type="Proteomes" id="UP000481454">
    <property type="component" value="Unassembled WGS sequence"/>
</dbReference>
<dbReference type="EC" id="1.5.1.28" evidence="3"/>
<keyword evidence="3" id="KW-0560">Oxidoreductase</keyword>
<dbReference type="AlphaFoldDB" id="A0A2X2YEK1"/>
<evidence type="ECO:0000313" key="2">
    <source>
        <dbReference type="EMBL" id="NGU31638.1"/>
    </source>
</evidence>
<dbReference type="EMBL" id="JAALLZ010000014">
    <property type="protein sequence ID" value="NGU31638.1"/>
    <property type="molecule type" value="Genomic_DNA"/>
</dbReference>
<dbReference type="Proteomes" id="UP000249986">
    <property type="component" value="Unassembled WGS sequence"/>
</dbReference>
<sequence>MDATPPSSSKHRYIIEDVPYLLVPCYELAKKAGLNLPIVTSYINIANAYNNEDYFKIGRTLEKMGLSNKNLKEIIEFLSS</sequence>
<dbReference type="InterPro" id="IPR013328">
    <property type="entry name" value="6PGD_dom2"/>
</dbReference>
<organism evidence="3 4">
    <name type="scientific">Clostridium perfringens</name>
    <dbReference type="NCBI Taxonomy" id="1502"/>
    <lineage>
        <taxon>Bacteria</taxon>
        <taxon>Bacillati</taxon>
        <taxon>Bacillota</taxon>
        <taxon>Clostridia</taxon>
        <taxon>Eubacteriales</taxon>
        <taxon>Clostridiaceae</taxon>
        <taxon>Clostridium</taxon>
    </lineage>
</organism>
<reference evidence="3 4" key="1">
    <citation type="submission" date="2018-06" db="EMBL/GenBank/DDBJ databases">
        <authorList>
            <consortium name="Pathogen Informatics"/>
            <person name="Doyle S."/>
        </authorList>
    </citation>
    <scope>NUCLEOTIDE SEQUENCE [LARGE SCALE GENOMIC DNA]</scope>
    <source>
        <strain evidence="3 4">NCTC10719</strain>
    </source>
</reference>
<gene>
    <name evidence="3" type="primary">odh</name>
    <name evidence="2" type="ORF">G6Z34_16385</name>
    <name evidence="3" type="ORF">NCTC10719_03102</name>
</gene>
<evidence type="ECO:0000259" key="1">
    <source>
        <dbReference type="Pfam" id="PF02317"/>
    </source>
</evidence>
<protein>
    <submittedName>
        <fullName evidence="2">NAD/NADP octopine/nopaline dehydrogenase</fullName>
    </submittedName>
    <submittedName>
        <fullName evidence="3">Opine dehydrogenase</fullName>
        <ecNumber evidence="3">1.5.1.28</ecNumber>
    </submittedName>
</protein>
<evidence type="ECO:0000313" key="5">
    <source>
        <dbReference type="Proteomes" id="UP000481454"/>
    </source>
</evidence>
<accession>A0A2X2YEK1</accession>
<name>A0A2X2YEK1_CLOPF</name>
<dbReference type="RefSeq" id="WP_004456314.1">
    <property type="nucleotide sequence ID" value="NZ_CATNWX010000015.1"/>
</dbReference>
<dbReference type="EMBL" id="UAWG01000022">
    <property type="protein sequence ID" value="SQB61423.1"/>
    <property type="molecule type" value="Genomic_DNA"/>
</dbReference>
<dbReference type="GO" id="GO:0047129">
    <property type="term" value="F:opine dehydrogenase activity"/>
    <property type="evidence" value="ECO:0007669"/>
    <property type="project" value="UniProtKB-EC"/>
</dbReference>
<dbReference type="SUPFAM" id="SSF48179">
    <property type="entry name" value="6-phosphogluconate dehydrogenase C-terminal domain-like"/>
    <property type="match status" value="1"/>
</dbReference>
<feature type="domain" description="Opine dehydrogenase" evidence="1">
    <location>
        <begin position="6"/>
        <end position="49"/>
    </location>
</feature>
<dbReference type="InterPro" id="IPR003421">
    <property type="entry name" value="Opine_DH"/>
</dbReference>
<dbReference type="Gene3D" id="1.10.1040.10">
    <property type="entry name" value="N-(1-d-carboxylethyl)-l-norvaline Dehydrogenase, domain 2"/>
    <property type="match status" value="1"/>
</dbReference>
<evidence type="ECO:0000313" key="3">
    <source>
        <dbReference type="EMBL" id="SQB61423.1"/>
    </source>
</evidence>
<reference evidence="2 5" key="2">
    <citation type="submission" date="2020-02" db="EMBL/GenBank/DDBJ databases">
        <title>Genomic Insights into the Phylogeny and Genetic Plasticity of the Human and Animal Enteric Pathogen Clostridium perfringens.</title>
        <authorList>
            <person name="Feng Y."/>
            <person name="Hu Y."/>
        </authorList>
    </citation>
    <scope>NUCLEOTIDE SEQUENCE [LARGE SCALE GENOMIC DNA]</scope>
    <source>
        <strain evidence="2 5">CP-40</strain>
    </source>
</reference>
<evidence type="ECO:0000313" key="4">
    <source>
        <dbReference type="Proteomes" id="UP000249986"/>
    </source>
</evidence>
<dbReference type="Pfam" id="PF02317">
    <property type="entry name" value="Octopine_DH"/>
    <property type="match status" value="1"/>
</dbReference>